<dbReference type="Pfam" id="PF04542">
    <property type="entry name" value="Sigma70_r2"/>
    <property type="match status" value="1"/>
</dbReference>
<proteinExistence type="inferred from homology"/>
<evidence type="ECO:0000259" key="8">
    <source>
        <dbReference type="Pfam" id="PF04545"/>
    </source>
</evidence>
<dbReference type="InterPro" id="IPR013325">
    <property type="entry name" value="RNA_pol_sigma_r2"/>
</dbReference>
<dbReference type="EMBL" id="JAVXUP010001367">
    <property type="protein sequence ID" value="KAK3012587.1"/>
    <property type="molecule type" value="Genomic_DNA"/>
</dbReference>
<dbReference type="GO" id="GO:0003677">
    <property type="term" value="F:DNA binding"/>
    <property type="evidence" value="ECO:0007669"/>
    <property type="project" value="UniProtKB-KW"/>
</dbReference>
<dbReference type="GO" id="GO:0071482">
    <property type="term" value="P:cellular response to light stimulus"/>
    <property type="evidence" value="ECO:0007669"/>
    <property type="project" value="UniProtKB-ARBA"/>
</dbReference>
<accession>A0AA89ARQ0</accession>
<feature type="domain" description="RNA polymerase sigma-70 region 3" evidence="6">
    <location>
        <begin position="392"/>
        <end position="467"/>
    </location>
</feature>
<dbReference type="Pfam" id="PF04539">
    <property type="entry name" value="Sigma70_r3"/>
    <property type="match status" value="1"/>
</dbReference>
<evidence type="ECO:0000256" key="2">
    <source>
        <dbReference type="ARBA" id="ARBA00023015"/>
    </source>
</evidence>
<evidence type="ECO:0000256" key="1">
    <source>
        <dbReference type="ARBA" id="ARBA00007788"/>
    </source>
</evidence>
<evidence type="ECO:0000313" key="9">
    <source>
        <dbReference type="EMBL" id="KAK3012587.1"/>
    </source>
</evidence>
<dbReference type="GO" id="GO:0006352">
    <property type="term" value="P:DNA-templated transcription initiation"/>
    <property type="evidence" value="ECO:0007669"/>
    <property type="project" value="InterPro"/>
</dbReference>
<dbReference type="InterPro" id="IPR013324">
    <property type="entry name" value="RNA_pol_sigma_r3/r4-like"/>
</dbReference>
<dbReference type="AlphaFoldDB" id="A0AA89ARQ0"/>
<evidence type="ECO:0000256" key="5">
    <source>
        <dbReference type="ARBA" id="ARBA00023163"/>
    </source>
</evidence>
<evidence type="ECO:0000259" key="7">
    <source>
        <dbReference type="Pfam" id="PF04542"/>
    </source>
</evidence>
<dbReference type="Gene3D" id="1.20.120.1810">
    <property type="match status" value="1"/>
</dbReference>
<dbReference type="InterPro" id="IPR007630">
    <property type="entry name" value="RNA_pol_sigma70_r4"/>
</dbReference>
<feature type="domain" description="RNA polymerase sigma-70 region 4" evidence="8">
    <location>
        <begin position="480"/>
        <end position="533"/>
    </location>
</feature>
<dbReference type="PANTHER" id="PTHR30603">
    <property type="entry name" value="RNA POLYMERASE SIGMA FACTOR RPO"/>
    <property type="match status" value="1"/>
</dbReference>
<dbReference type="GO" id="GO:0016987">
    <property type="term" value="F:sigma factor activity"/>
    <property type="evidence" value="ECO:0007669"/>
    <property type="project" value="UniProtKB-KW"/>
</dbReference>
<evidence type="ECO:0000313" key="10">
    <source>
        <dbReference type="Proteomes" id="UP001188597"/>
    </source>
</evidence>
<dbReference type="PANTHER" id="PTHR30603:SF13">
    <property type="entry name" value="RNA POLYMERASE SIGMA FACTOR SIGC"/>
    <property type="match status" value="1"/>
</dbReference>
<evidence type="ECO:0000259" key="6">
    <source>
        <dbReference type="Pfam" id="PF04539"/>
    </source>
</evidence>
<dbReference type="NCBIfam" id="TIGR02937">
    <property type="entry name" value="sigma70-ECF"/>
    <property type="match status" value="1"/>
</dbReference>
<feature type="domain" description="RNA polymerase sigma-70 region 2" evidence="7">
    <location>
        <begin position="313"/>
        <end position="373"/>
    </location>
</feature>
<keyword evidence="4" id="KW-0238">DNA-binding</keyword>
<evidence type="ECO:0008006" key="11">
    <source>
        <dbReference type="Google" id="ProtNLM"/>
    </source>
</evidence>
<keyword evidence="5" id="KW-0804">Transcription</keyword>
<dbReference type="Pfam" id="PF04545">
    <property type="entry name" value="Sigma70_r4"/>
    <property type="match status" value="1"/>
</dbReference>
<evidence type="ECO:0000256" key="4">
    <source>
        <dbReference type="ARBA" id="ARBA00023125"/>
    </source>
</evidence>
<dbReference type="CDD" id="cd06171">
    <property type="entry name" value="Sigma70_r4"/>
    <property type="match status" value="1"/>
</dbReference>
<dbReference type="PRINTS" id="PR00046">
    <property type="entry name" value="SIGMA70FCT"/>
</dbReference>
<keyword evidence="2" id="KW-0805">Transcription regulation</keyword>
<name>A0AA89ARQ0_9ASTE</name>
<reference evidence="9" key="1">
    <citation type="submission" date="2022-12" db="EMBL/GenBank/DDBJ databases">
        <title>Draft genome assemblies for two species of Escallonia (Escalloniales).</title>
        <authorList>
            <person name="Chanderbali A."/>
            <person name="Dervinis C."/>
            <person name="Anghel I."/>
            <person name="Soltis D."/>
            <person name="Soltis P."/>
            <person name="Zapata F."/>
        </authorList>
    </citation>
    <scope>NUCLEOTIDE SEQUENCE</scope>
    <source>
        <strain evidence="9">UCBG64.0493</strain>
        <tissue evidence="9">Leaf</tissue>
    </source>
</reference>
<dbReference type="Gene3D" id="1.10.10.10">
    <property type="entry name" value="Winged helix-like DNA-binding domain superfamily/Winged helix DNA-binding domain"/>
    <property type="match status" value="2"/>
</dbReference>
<sequence>MGFRLNLKWGFSVQSPTLTNPSPWGSSYSFRIREASYDPARILLASVNSREIETFHNDILKPCSCSTAPQTLENDYSETAILKVGSCFIRSDGTIDNAIDDNIATPTEEDRVPFLASSQASKASHFSLLLENLIMLETAFTDSDAVRLERDILVQLERLGALKLFHTFLSRALTVPTLVDLADAPNALVEKPKNVVRSGKKEERRARRQKALEKANKAYGLVFHSKSNHKRHQQHEFRKPSKFRARRIKVTRNEAEMSRGVKLVAKLERIRVTLERETGQVASLSSWAEAAGISKMVLQENLYFGGHCRDELLRSARSLVIYLARNYRGLGVAFEDIIQAGNFGVLQGAERFDHTRGYKFSTYAQYWIRKSMSILMARHARGIRIPFTLSKAINQIHKAQKALSSRHGKYPGDGEIAKLTGLSLAKITSASKCLRVVGSVDQKVGHFTNTKFSELIPDTSIKSPEEAVLRQHMVKDIYDLLKGLDPRERQVLVLRFGLEDHQRKSLEEIGRLFGVSKEWIRKIERTALRKLREEETLRNLNPYLYM</sequence>
<dbReference type="InterPro" id="IPR007627">
    <property type="entry name" value="RNA_pol_sigma70_r2"/>
</dbReference>
<comment type="similarity">
    <text evidence="1">Belongs to the sigma-70 factor family.</text>
</comment>
<dbReference type="SUPFAM" id="SSF88659">
    <property type="entry name" value="Sigma3 and sigma4 domains of RNA polymerase sigma factors"/>
    <property type="match status" value="2"/>
</dbReference>
<dbReference type="InterPro" id="IPR014284">
    <property type="entry name" value="RNA_pol_sigma-70_dom"/>
</dbReference>
<protein>
    <recommendedName>
        <fullName evidence="11">Sigma factor</fullName>
    </recommendedName>
</protein>
<organism evidence="9 10">
    <name type="scientific">Escallonia herrerae</name>
    <dbReference type="NCBI Taxonomy" id="1293975"/>
    <lineage>
        <taxon>Eukaryota</taxon>
        <taxon>Viridiplantae</taxon>
        <taxon>Streptophyta</taxon>
        <taxon>Embryophyta</taxon>
        <taxon>Tracheophyta</taxon>
        <taxon>Spermatophyta</taxon>
        <taxon>Magnoliopsida</taxon>
        <taxon>eudicotyledons</taxon>
        <taxon>Gunneridae</taxon>
        <taxon>Pentapetalae</taxon>
        <taxon>asterids</taxon>
        <taxon>campanulids</taxon>
        <taxon>Escalloniales</taxon>
        <taxon>Escalloniaceae</taxon>
        <taxon>Escallonia</taxon>
    </lineage>
</organism>
<dbReference type="InterPro" id="IPR050239">
    <property type="entry name" value="Sigma-70_RNA_pol_init_factors"/>
</dbReference>
<gene>
    <name evidence="9" type="ORF">RJ639_009240</name>
</gene>
<keyword evidence="10" id="KW-1185">Reference proteome</keyword>
<keyword evidence="3" id="KW-0731">Sigma factor</keyword>
<evidence type="ECO:0000256" key="3">
    <source>
        <dbReference type="ARBA" id="ARBA00023082"/>
    </source>
</evidence>
<dbReference type="Proteomes" id="UP001188597">
    <property type="component" value="Unassembled WGS sequence"/>
</dbReference>
<dbReference type="InterPro" id="IPR000943">
    <property type="entry name" value="RNA_pol_sigma70"/>
</dbReference>
<dbReference type="SUPFAM" id="SSF88946">
    <property type="entry name" value="Sigma2 domain of RNA polymerase sigma factors"/>
    <property type="match status" value="1"/>
</dbReference>
<comment type="caution">
    <text evidence="9">The sequence shown here is derived from an EMBL/GenBank/DDBJ whole genome shotgun (WGS) entry which is preliminary data.</text>
</comment>
<dbReference type="InterPro" id="IPR007624">
    <property type="entry name" value="RNA_pol_sigma70_r3"/>
</dbReference>
<dbReference type="InterPro" id="IPR036388">
    <property type="entry name" value="WH-like_DNA-bd_sf"/>
</dbReference>